<accession>A0A2G5SPH6</accession>
<comment type="caution">
    <text evidence="1">The sequence shown here is derived from an EMBL/GenBank/DDBJ whole genome shotgun (WGS) entry which is preliminary data.</text>
</comment>
<name>A0A2G5SPH6_9PELO</name>
<dbReference type="Proteomes" id="UP000230233">
    <property type="component" value="Chromosome X"/>
</dbReference>
<protein>
    <submittedName>
        <fullName evidence="1">Uncharacterized protein</fullName>
    </submittedName>
</protein>
<gene>
    <name evidence="1" type="primary">Cnig_chr_X.g23351</name>
    <name evidence="1" type="ORF">B9Z55_023351</name>
</gene>
<evidence type="ECO:0000313" key="1">
    <source>
        <dbReference type="EMBL" id="PIC16927.1"/>
    </source>
</evidence>
<proteinExistence type="predicted"/>
<keyword evidence="2" id="KW-1185">Reference proteome</keyword>
<reference evidence="2" key="1">
    <citation type="submission" date="2017-10" db="EMBL/GenBank/DDBJ databases">
        <title>Rapid genome shrinkage in a self-fertile nematode reveals novel sperm competition proteins.</title>
        <authorList>
            <person name="Yin D."/>
            <person name="Schwarz E.M."/>
            <person name="Thomas C.G."/>
            <person name="Felde R.L."/>
            <person name="Korf I.F."/>
            <person name="Cutter A.D."/>
            <person name="Schartner C.M."/>
            <person name="Ralston E.J."/>
            <person name="Meyer B.J."/>
            <person name="Haag E.S."/>
        </authorList>
    </citation>
    <scope>NUCLEOTIDE SEQUENCE [LARGE SCALE GENOMIC DNA]</scope>
    <source>
        <strain evidence="2">JU1422</strain>
    </source>
</reference>
<sequence length="272" mass="30390">MDNSRGNEQSGVPGPCPTDRENWTAADFFVMDPAAPLHNVLETNWPSPISTAVTSNYDDLDGIQPISFHFEAAYEALLDNVLSPNYQPSNTENTSYGHTVNGNHQIKKHLSSQNGCGFKSPLQAPIALSTSLSMPPKNTVAAVVHSCRCSVASNEEHLQQAIQIMSQPVPMDTNIKPIILELFKTLGNLGMEKFSSRLLKIPFLGFRYEMKSDMPFERFYNREDTVRVISNFSKLPRCMRNQLLRQSDCISISVHDSSIANFKDKNKNRGSH</sequence>
<evidence type="ECO:0000313" key="2">
    <source>
        <dbReference type="Proteomes" id="UP000230233"/>
    </source>
</evidence>
<organism evidence="1 2">
    <name type="scientific">Caenorhabditis nigoni</name>
    <dbReference type="NCBI Taxonomy" id="1611254"/>
    <lineage>
        <taxon>Eukaryota</taxon>
        <taxon>Metazoa</taxon>
        <taxon>Ecdysozoa</taxon>
        <taxon>Nematoda</taxon>
        <taxon>Chromadorea</taxon>
        <taxon>Rhabditida</taxon>
        <taxon>Rhabditina</taxon>
        <taxon>Rhabditomorpha</taxon>
        <taxon>Rhabditoidea</taxon>
        <taxon>Rhabditidae</taxon>
        <taxon>Peloderinae</taxon>
        <taxon>Caenorhabditis</taxon>
    </lineage>
</organism>
<dbReference type="EMBL" id="PDUG01000006">
    <property type="protein sequence ID" value="PIC16927.1"/>
    <property type="molecule type" value="Genomic_DNA"/>
</dbReference>
<dbReference type="AlphaFoldDB" id="A0A2G5SPH6"/>